<proteinExistence type="predicted"/>
<feature type="domain" description="HNH nuclease" evidence="2">
    <location>
        <begin position="188"/>
        <end position="249"/>
    </location>
</feature>
<evidence type="ECO:0000259" key="2">
    <source>
        <dbReference type="Pfam" id="PF13391"/>
    </source>
</evidence>
<evidence type="ECO:0000313" key="4">
    <source>
        <dbReference type="Proteomes" id="UP000481858"/>
    </source>
</evidence>
<dbReference type="AlphaFoldDB" id="A0A7C8ILE3"/>
<dbReference type="InterPro" id="IPR003615">
    <property type="entry name" value="HNH_nuc"/>
</dbReference>
<organism evidence="3 4">
    <name type="scientific">Xylaria multiplex</name>
    <dbReference type="NCBI Taxonomy" id="323545"/>
    <lineage>
        <taxon>Eukaryota</taxon>
        <taxon>Fungi</taxon>
        <taxon>Dikarya</taxon>
        <taxon>Ascomycota</taxon>
        <taxon>Pezizomycotina</taxon>
        <taxon>Sordariomycetes</taxon>
        <taxon>Xylariomycetidae</taxon>
        <taxon>Xylariales</taxon>
        <taxon>Xylariaceae</taxon>
        <taxon>Xylaria</taxon>
    </lineage>
</organism>
<keyword evidence="4" id="KW-1185">Reference proteome</keyword>
<dbReference type="OrthoDB" id="2142759at2759"/>
<reference evidence="3 4" key="1">
    <citation type="submission" date="2019-12" db="EMBL/GenBank/DDBJ databases">
        <title>Draft genome sequence of the ascomycete Xylaria multiplex DSM 110363.</title>
        <authorList>
            <person name="Buettner E."/>
            <person name="Kellner H."/>
        </authorList>
    </citation>
    <scope>NUCLEOTIDE SEQUENCE [LARGE SCALE GENOMIC DNA]</scope>
    <source>
        <strain evidence="3 4">DSM 110363</strain>
    </source>
</reference>
<gene>
    <name evidence="3" type="ORF">GQX73_g10262</name>
</gene>
<dbReference type="EMBL" id="WUBL01000216">
    <property type="protein sequence ID" value="KAF2963305.1"/>
    <property type="molecule type" value="Genomic_DNA"/>
</dbReference>
<protein>
    <recommendedName>
        <fullName evidence="2">HNH nuclease domain-containing protein</fullName>
    </recommendedName>
</protein>
<dbReference type="Proteomes" id="UP000481858">
    <property type="component" value="Unassembled WGS sequence"/>
</dbReference>
<dbReference type="InParanoid" id="A0A7C8ILE3"/>
<evidence type="ECO:0000256" key="1">
    <source>
        <dbReference type="SAM" id="MobiDB-lite"/>
    </source>
</evidence>
<dbReference type="Pfam" id="PF13391">
    <property type="entry name" value="HNH_2"/>
    <property type="match status" value="1"/>
</dbReference>
<feature type="region of interest" description="Disordered" evidence="1">
    <location>
        <begin position="142"/>
        <end position="164"/>
    </location>
</feature>
<sequence>MTSTRTDVTLRKPPPLPLPTAPVSEVAFCHPYYDPPHDVLFRLPRLDHCSSSIKGIHYGTALAACQIVANNAFNGYLATDRAGKRRVNCTHDNLLTGARYWFFDTAPSIDPSSSTTYPTIPYPVVPSFQDWAFPHQRFNQRVEEEYEQDQEEQEEQADNSQRDHQSAVLRGCITNWHHPGHPVLGRCIITYASGVIHSAHLIPSADREWFERNAMSEYGTHRDIDQSANKVNLRNDIHAAFDNHWFAIVPKSGSYAIHVLSAIELSTREFAIQFHNLPVLQQLQQIPAADTPTIIPPEFLYARFARAILLLSKPFIAQSPASRRIARYVGTKMPPDDDLTPTAYGIKSEARRLLEDLQKTY</sequence>
<accession>A0A7C8ILE3</accession>
<name>A0A7C8ILE3_9PEZI</name>
<evidence type="ECO:0000313" key="3">
    <source>
        <dbReference type="EMBL" id="KAF2963305.1"/>
    </source>
</evidence>
<feature type="compositionally biased region" description="Acidic residues" evidence="1">
    <location>
        <begin position="144"/>
        <end position="157"/>
    </location>
</feature>
<comment type="caution">
    <text evidence="3">The sequence shown here is derived from an EMBL/GenBank/DDBJ whole genome shotgun (WGS) entry which is preliminary data.</text>
</comment>